<dbReference type="PRINTS" id="PR00344">
    <property type="entry name" value="BCTRLSENSOR"/>
</dbReference>
<dbReference type="PROSITE" id="PS50109">
    <property type="entry name" value="HIS_KIN"/>
    <property type="match status" value="1"/>
</dbReference>
<dbReference type="InterPro" id="IPR029151">
    <property type="entry name" value="Sensor-like_sf"/>
</dbReference>
<evidence type="ECO:0000256" key="1">
    <source>
        <dbReference type="ARBA" id="ARBA00000085"/>
    </source>
</evidence>
<accession>A0A1H6TJD0</accession>
<dbReference type="Proteomes" id="UP000198888">
    <property type="component" value="Unassembled WGS sequence"/>
</dbReference>
<proteinExistence type="predicted"/>
<dbReference type="InterPro" id="IPR005467">
    <property type="entry name" value="His_kinase_dom"/>
</dbReference>
<dbReference type="CDD" id="cd12914">
    <property type="entry name" value="PDC1_DGC_like"/>
    <property type="match status" value="1"/>
</dbReference>
<dbReference type="Gene3D" id="3.30.450.20">
    <property type="entry name" value="PAS domain"/>
    <property type="match status" value="1"/>
</dbReference>
<dbReference type="STRING" id="1073996.SAMN05444271_10890"/>
<evidence type="ECO:0000256" key="12">
    <source>
        <dbReference type="SAM" id="Phobius"/>
    </source>
</evidence>
<feature type="transmembrane region" description="Helical" evidence="12">
    <location>
        <begin position="246"/>
        <end position="266"/>
    </location>
</feature>
<evidence type="ECO:0000256" key="2">
    <source>
        <dbReference type="ARBA" id="ARBA00004651"/>
    </source>
</evidence>
<dbReference type="GO" id="GO:0005886">
    <property type="term" value="C:plasma membrane"/>
    <property type="evidence" value="ECO:0007669"/>
    <property type="project" value="UniProtKB-SubCell"/>
</dbReference>
<dbReference type="EMBL" id="FNYR01000008">
    <property type="protein sequence ID" value="SEI80158.1"/>
    <property type="molecule type" value="Genomic_DNA"/>
</dbReference>
<reference evidence="14 15" key="1">
    <citation type="submission" date="2016-10" db="EMBL/GenBank/DDBJ databases">
        <authorList>
            <person name="de Groot N.N."/>
        </authorList>
    </citation>
    <scope>NUCLEOTIDE SEQUENCE [LARGE SCALE GENOMIC DNA]</scope>
    <source>
        <strain evidence="14 15">DSM 22187</strain>
    </source>
</reference>
<keyword evidence="4" id="KW-1003">Cell membrane</keyword>
<dbReference type="EC" id="2.7.13.3" evidence="3"/>
<dbReference type="GeneID" id="35002905"/>
<keyword evidence="8 14" id="KW-0418">Kinase</keyword>
<evidence type="ECO:0000313" key="15">
    <source>
        <dbReference type="Proteomes" id="UP000198888"/>
    </source>
</evidence>
<dbReference type="PANTHER" id="PTHR44936:SF10">
    <property type="entry name" value="SENSOR PROTEIN RSTB"/>
    <property type="match status" value="1"/>
</dbReference>
<keyword evidence="15" id="KW-1185">Reference proteome</keyword>
<name>A0A1H6TJD0_9EURY</name>
<evidence type="ECO:0000256" key="3">
    <source>
        <dbReference type="ARBA" id="ARBA00012438"/>
    </source>
</evidence>
<dbReference type="KEGG" id="hae:halTADL_2129"/>
<dbReference type="Pfam" id="PF02743">
    <property type="entry name" value="dCache_1"/>
    <property type="match status" value="1"/>
</dbReference>
<evidence type="ECO:0000256" key="8">
    <source>
        <dbReference type="ARBA" id="ARBA00022777"/>
    </source>
</evidence>
<dbReference type="PANTHER" id="PTHR44936">
    <property type="entry name" value="SENSOR PROTEIN CREC"/>
    <property type="match status" value="1"/>
</dbReference>
<gene>
    <name evidence="14" type="ORF">SAMN05444271_10890</name>
</gene>
<evidence type="ECO:0000313" key="14">
    <source>
        <dbReference type="EMBL" id="SEI80158.1"/>
    </source>
</evidence>
<evidence type="ECO:0000256" key="4">
    <source>
        <dbReference type="ARBA" id="ARBA00022475"/>
    </source>
</evidence>
<dbReference type="InterPro" id="IPR004358">
    <property type="entry name" value="Sig_transdc_His_kin-like_C"/>
</dbReference>
<dbReference type="InterPro" id="IPR036890">
    <property type="entry name" value="HATPase_C_sf"/>
</dbReference>
<dbReference type="Gene3D" id="3.30.565.10">
    <property type="entry name" value="Histidine kinase-like ATPase, C-terminal domain"/>
    <property type="match status" value="1"/>
</dbReference>
<dbReference type="InterPro" id="IPR050980">
    <property type="entry name" value="2C_sensor_his_kinase"/>
</dbReference>
<dbReference type="GO" id="GO:0005524">
    <property type="term" value="F:ATP binding"/>
    <property type="evidence" value="ECO:0007669"/>
    <property type="project" value="UniProtKB-KW"/>
</dbReference>
<dbReference type="RefSeq" id="WP_089671912.1">
    <property type="nucleotide sequence ID" value="NZ_CP024845.1"/>
</dbReference>
<keyword evidence="7" id="KW-0547">Nucleotide-binding</keyword>
<dbReference type="InterPro" id="IPR003594">
    <property type="entry name" value="HATPase_dom"/>
</dbReference>
<evidence type="ECO:0000256" key="10">
    <source>
        <dbReference type="ARBA" id="ARBA00022989"/>
    </source>
</evidence>
<dbReference type="SMART" id="SM00387">
    <property type="entry name" value="HATPase_c"/>
    <property type="match status" value="1"/>
</dbReference>
<keyword evidence="6 12" id="KW-0812">Transmembrane</keyword>
<evidence type="ECO:0000256" key="11">
    <source>
        <dbReference type="ARBA" id="ARBA00023136"/>
    </source>
</evidence>
<keyword evidence="10 12" id="KW-1133">Transmembrane helix</keyword>
<dbReference type="SUPFAM" id="SSF103190">
    <property type="entry name" value="Sensory domain-like"/>
    <property type="match status" value="1"/>
</dbReference>
<sequence>MKIKYRFLLVFVLVTVVSAGVLVGAFESYRSDIRTDVSETTEQNAETAVAMLDSRLADQQRSVELAATNPLLRDHGDPQQQATLSAFVEESTFSGASVVDREGRMVSIAGVDNESRDAVLGEDFTDRRYVQRALAGESYISDPFLADTGNHIIVISTPIRNNSGAVIGGLTAAYDLTDTDLFRPLGTSGNETGVTVSSNGTILYSTAGGFAESATATRSLSTTNWVVTSHYDAAAIRGDLRRLGGIHLLVSVLLIGTITGFGIWIYQSEIRHTERLHDRIENLEARTYDDDIKFSGATEWQGIGSALDRLSTTLARREQMLLVLNRFLRHNLRNELNVVVGYAADIKREAETLAERRRAETIEANISSVLSTADRVRLTEQLIDPTAVEDQSVDLVALLTERIDQVTADSPELTVTLDTPERVSVQGGETLSFAIGELLENVASHSGTDPVARISLTTTTDSATLRIADDGPGIHPDEAAVITGSKEITPLQHSSGLGLWLVNWIIRRHDGSLRIPDTDAGTTIEITLPRTRAGNSTTT</sequence>
<organism evidence="14 15">
    <name type="scientific">Halohasta litchfieldiae</name>
    <dbReference type="NCBI Taxonomy" id="1073996"/>
    <lineage>
        <taxon>Archaea</taxon>
        <taxon>Methanobacteriati</taxon>
        <taxon>Methanobacteriota</taxon>
        <taxon>Stenosarchaea group</taxon>
        <taxon>Halobacteria</taxon>
        <taxon>Halobacteriales</taxon>
        <taxon>Haloferacaceae</taxon>
        <taxon>Halohasta</taxon>
    </lineage>
</organism>
<comment type="catalytic activity">
    <reaction evidence="1">
        <text>ATP + protein L-histidine = ADP + protein N-phospho-L-histidine.</text>
        <dbReference type="EC" id="2.7.13.3"/>
    </reaction>
</comment>
<keyword evidence="11 12" id="KW-0472">Membrane</keyword>
<dbReference type="Pfam" id="PF02518">
    <property type="entry name" value="HATPase_c"/>
    <property type="match status" value="1"/>
</dbReference>
<dbReference type="SUPFAM" id="SSF55874">
    <property type="entry name" value="ATPase domain of HSP90 chaperone/DNA topoisomerase II/histidine kinase"/>
    <property type="match status" value="1"/>
</dbReference>
<dbReference type="InterPro" id="IPR033479">
    <property type="entry name" value="dCache_1"/>
</dbReference>
<dbReference type="AlphaFoldDB" id="A0A1H6TJD0"/>
<dbReference type="OrthoDB" id="3369at2157"/>
<evidence type="ECO:0000256" key="5">
    <source>
        <dbReference type="ARBA" id="ARBA00022679"/>
    </source>
</evidence>
<accession>A0A2H4Q3D0</accession>
<dbReference type="GO" id="GO:0004673">
    <property type="term" value="F:protein histidine kinase activity"/>
    <property type="evidence" value="ECO:0007669"/>
    <property type="project" value="UniProtKB-EC"/>
</dbReference>
<evidence type="ECO:0000256" key="6">
    <source>
        <dbReference type="ARBA" id="ARBA00022692"/>
    </source>
</evidence>
<evidence type="ECO:0000259" key="13">
    <source>
        <dbReference type="PROSITE" id="PS50109"/>
    </source>
</evidence>
<feature type="domain" description="Histidine kinase" evidence="13">
    <location>
        <begin position="327"/>
        <end position="532"/>
    </location>
</feature>
<evidence type="ECO:0000256" key="9">
    <source>
        <dbReference type="ARBA" id="ARBA00022840"/>
    </source>
</evidence>
<comment type="subcellular location">
    <subcellularLocation>
        <location evidence="2">Cell membrane</location>
        <topology evidence="2">Multi-pass membrane protein</topology>
    </subcellularLocation>
</comment>
<evidence type="ECO:0000256" key="7">
    <source>
        <dbReference type="ARBA" id="ARBA00022741"/>
    </source>
</evidence>
<keyword evidence="5" id="KW-0808">Transferase</keyword>
<protein>
    <recommendedName>
        <fullName evidence="3">histidine kinase</fullName>
        <ecNumber evidence="3">2.7.13.3</ecNumber>
    </recommendedName>
</protein>
<keyword evidence="9" id="KW-0067">ATP-binding</keyword>